<dbReference type="Gene3D" id="3.10.180.10">
    <property type="entry name" value="2,3-Dihydroxybiphenyl 1,2-Dioxygenase, domain 1"/>
    <property type="match status" value="1"/>
</dbReference>
<gene>
    <name evidence="2" type="ORF">AFM11_04105</name>
    <name evidence="3" type="ORF">AWC31_21050</name>
</gene>
<dbReference type="EMBL" id="LQQA01000010">
    <property type="protein sequence ID" value="ORX16526.1"/>
    <property type="molecule type" value="Genomic_DNA"/>
</dbReference>
<evidence type="ECO:0000313" key="3">
    <source>
        <dbReference type="EMBL" id="ORX16526.1"/>
    </source>
</evidence>
<evidence type="ECO:0000313" key="5">
    <source>
        <dbReference type="Proteomes" id="UP000193964"/>
    </source>
</evidence>
<accession>A0A132PSX0</accession>
<reference evidence="3 5" key="2">
    <citation type="submission" date="2016-01" db="EMBL/GenBank/DDBJ databases">
        <title>The new phylogeny of the genus Mycobacterium.</title>
        <authorList>
            <person name="Tarcisio F."/>
            <person name="Conor M."/>
            <person name="Antonella G."/>
            <person name="Elisabetta G."/>
            <person name="Giulia F.S."/>
            <person name="Sara T."/>
            <person name="Anna F."/>
            <person name="Clotilde B."/>
            <person name="Roberto B."/>
            <person name="Veronica D.S."/>
            <person name="Fabio R."/>
            <person name="Monica P."/>
            <person name="Olivier J."/>
            <person name="Enrico T."/>
            <person name="Nicola S."/>
        </authorList>
    </citation>
    <scope>NUCLEOTIDE SEQUENCE [LARGE SCALE GENOMIC DNA]</scope>
    <source>
        <strain evidence="3 5">ATCC 700010</strain>
    </source>
</reference>
<sequence>MTDDSKLPQVVSATELSNSFLGKLIEVCFVTADHRRTMEGLVRLGIGPWRVYTFDSATVTERTYRGETADYGIKVCFADVGDLAVEIMEPLYGPSIFQEFLDTHGEGIQHIAFDCDEKPWQDRLGEFGRRGFPLVQSGRFVDANAFAFFDTESVTGTVFETYSIPSGFVWPEPEEWYPAPPPPGQAPPVRPQRH</sequence>
<keyword evidence="4" id="KW-1185">Reference proteome</keyword>
<evidence type="ECO:0000256" key="1">
    <source>
        <dbReference type="SAM" id="MobiDB-lite"/>
    </source>
</evidence>
<organism evidence="2 4">
    <name type="scientific">Mycolicibacterium wolinskyi</name>
    <dbReference type="NCBI Taxonomy" id="59750"/>
    <lineage>
        <taxon>Bacteria</taxon>
        <taxon>Bacillati</taxon>
        <taxon>Actinomycetota</taxon>
        <taxon>Actinomycetes</taxon>
        <taxon>Mycobacteriales</taxon>
        <taxon>Mycobacteriaceae</taxon>
        <taxon>Mycolicibacterium</taxon>
    </lineage>
</organism>
<evidence type="ECO:0000313" key="4">
    <source>
        <dbReference type="Proteomes" id="UP000070612"/>
    </source>
</evidence>
<dbReference type="Proteomes" id="UP000070612">
    <property type="component" value="Unassembled WGS sequence"/>
</dbReference>
<comment type="caution">
    <text evidence="2">The sequence shown here is derived from an EMBL/GenBank/DDBJ whole genome shotgun (WGS) entry which is preliminary data.</text>
</comment>
<evidence type="ECO:0000313" key="2">
    <source>
        <dbReference type="EMBL" id="KWX25448.1"/>
    </source>
</evidence>
<proteinExistence type="predicted"/>
<dbReference type="OrthoDB" id="9792173at2"/>
<dbReference type="SUPFAM" id="SSF54593">
    <property type="entry name" value="Glyoxalase/Bleomycin resistance protein/Dihydroxybiphenyl dioxygenase"/>
    <property type="match status" value="1"/>
</dbReference>
<name>A0A132PSX0_9MYCO</name>
<dbReference type="AlphaFoldDB" id="A0A132PSX0"/>
<dbReference type="PATRIC" id="fig|59750.3.peg.2699"/>
<feature type="compositionally biased region" description="Pro residues" evidence="1">
    <location>
        <begin position="178"/>
        <end position="194"/>
    </location>
</feature>
<reference evidence="2 4" key="1">
    <citation type="submission" date="2015-07" db="EMBL/GenBank/DDBJ databases">
        <title>A draft genome sequence of Mycobacterium wolinskyi.</title>
        <authorList>
            <person name="de Man T.J."/>
            <person name="Perry K.A."/>
            <person name="Coulliette A.D."/>
            <person name="Jensen B."/>
            <person name="Toney N.C."/>
            <person name="Limbago B.M."/>
            <person name="Noble-Wang J."/>
        </authorList>
    </citation>
    <scope>NUCLEOTIDE SEQUENCE [LARGE SCALE GENOMIC DNA]</scope>
    <source>
        <strain evidence="2 4">CDC_01</strain>
    </source>
</reference>
<dbReference type="RefSeq" id="WP_067844368.1">
    <property type="nucleotide sequence ID" value="NZ_JACKUA010000014.1"/>
</dbReference>
<dbReference type="Pfam" id="PF13669">
    <property type="entry name" value="Glyoxalase_4"/>
    <property type="match status" value="1"/>
</dbReference>
<dbReference type="InterPro" id="IPR029068">
    <property type="entry name" value="Glyas_Bleomycin-R_OHBP_Dase"/>
</dbReference>
<dbReference type="EMBL" id="LGTW01000002">
    <property type="protein sequence ID" value="KWX25448.1"/>
    <property type="molecule type" value="Genomic_DNA"/>
</dbReference>
<dbReference type="STRING" id="59750.AWC31_21050"/>
<protein>
    <submittedName>
        <fullName evidence="2">Methylmalonyl-CoA epimerase</fullName>
    </submittedName>
</protein>
<feature type="region of interest" description="Disordered" evidence="1">
    <location>
        <begin position="175"/>
        <end position="194"/>
    </location>
</feature>
<dbReference type="Proteomes" id="UP000193964">
    <property type="component" value="Unassembled WGS sequence"/>
</dbReference>